<protein>
    <recommendedName>
        <fullName evidence="3">DUF1385 domain-containing protein</fullName>
    </recommendedName>
</protein>
<dbReference type="EMBL" id="UINC01003024">
    <property type="protein sequence ID" value="SVA02634.1"/>
    <property type="molecule type" value="Genomic_DNA"/>
</dbReference>
<sequence length="258" mass="28688">RNKPINNAFTGRFRRMPLIRGILALSETLYLGMDSLAYSASIATEEEEQELSKWSIGSMIPVSVAIAIALFFLFPVIASKPFEGFGESHLISNVAEGLIRLTVFFIYIVSIGFMSDIRRVYMYHGAEHMTVHAREMGDPLIPSAIRKYPTAHPRCGTAFLLTVMLVAILIFSLIPRDPLWWLITSRVIFLPVIASVSYEIIRASGQYTNNIAVRLITSPSLWLQKLTTRQPDDGQIEVAISAMTGAIEADAENVALKP</sequence>
<dbReference type="PANTHER" id="PTHR42867">
    <property type="entry name" value="MEMBRANE PROTEIN-RELATED"/>
    <property type="match status" value="1"/>
</dbReference>
<keyword evidence="1" id="KW-0472">Membrane</keyword>
<dbReference type="Pfam" id="PF07136">
    <property type="entry name" value="DUF1385"/>
    <property type="match status" value="1"/>
</dbReference>
<evidence type="ECO:0000313" key="2">
    <source>
        <dbReference type="EMBL" id="SVA02634.1"/>
    </source>
</evidence>
<dbReference type="PANTHER" id="PTHR42867:SF1">
    <property type="entry name" value="MEMBRANE PROTEIN-RELATED"/>
    <property type="match status" value="1"/>
</dbReference>
<feature type="non-terminal residue" evidence="2">
    <location>
        <position position="1"/>
    </location>
</feature>
<evidence type="ECO:0000256" key="1">
    <source>
        <dbReference type="SAM" id="Phobius"/>
    </source>
</evidence>
<accession>A0A381SGP2</accession>
<feature type="transmembrane region" description="Helical" evidence="1">
    <location>
        <begin position="98"/>
        <end position="115"/>
    </location>
</feature>
<name>A0A381SGP2_9ZZZZ</name>
<evidence type="ECO:0008006" key="3">
    <source>
        <dbReference type="Google" id="ProtNLM"/>
    </source>
</evidence>
<dbReference type="AlphaFoldDB" id="A0A381SGP2"/>
<keyword evidence="1" id="KW-0812">Transmembrane</keyword>
<gene>
    <name evidence="2" type="ORF">METZ01_LOCUS55488</name>
</gene>
<keyword evidence="1" id="KW-1133">Transmembrane helix</keyword>
<dbReference type="InterPro" id="IPR010787">
    <property type="entry name" value="DUF1385"/>
</dbReference>
<feature type="transmembrane region" description="Helical" evidence="1">
    <location>
        <begin position="180"/>
        <end position="201"/>
    </location>
</feature>
<proteinExistence type="predicted"/>
<reference evidence="2" key="1">
    <citation type="submission" date="2018-05" db="EMBL/GenBank/DDBJ databases">
        <authorList>
            <person name="Lanie J.A."/>
            <person name="Ng W.-L."/>
            <person name="Kazmierczak K.M."/>
            <person name="Andrzejewski T.M."/>
            <person name="Davidsen T.M."/>
            <person name="Wayne K.J."/>
            <person name="Tettelin H."/>
            <person name="Glass J.I."/>
            <person name="Rusch D."/>
            <person name="Podicherti R."/>
            <person name="Tsui H.-C.T."/>
            <person name="Winkler M.E."/>
        </authorList>
    </citation>
    <scope>NUCLEOTIDE SEQUENCE</scope>
</reference>
<feature type="transmembrane region" description="Helical" evidence="1">
    <location>
        <begin position="155"/>
        <end position="174"/>
    </location>
</feature>
<organism evidence="2">
    <name type="scientific">marine metagenome</name>
    <dbReference type="NCBI Taxonomy" id="408172"/>
    <lineage>
        <taxon>unclassified sequences</taxon>
        <taxon>metagenomes</taxon>
        <taxon>ecological metagenomes</taxon>
    </lineage>
</organism>
<feature type="transmembrane region" description="Helical" evidence="1">
    <location>
        <begin position="59"/>
        <end position="78"/>
    </location>
</feature>